<feature type="domain" description="Dyp-type peroxidase C-terminal" evidence="8">
    <location>
        <begin position="688"/>
        <end position="841"/>
    </location>
</feature>
<dbReference type="InterPro" id="IPR048328">
    <property type="entry name" value="Dyp_perox_C"/>
</dbReference>
<accession>A0AAV4HR16</accession>
<keyword evidence="2 9" id="KW-0575">Peroxidase</keyword>
<evidence type="ECO:0000256" key="5">
    <source>
        <dbReference type="ARBA" id="ARBA00023004"/>
    </source>
</evidence>
<dbReference type="InterPro" id="IPR011008">
    <property type="entry name" value="Dimeric_a/b-barrel"/>
</dbReference>
<dbReference type="EMBL" id="BMAT01002113">
    <property type="protein sequence ID" value="GFR99216.1"/>
    <property type="molecule type" value="Genomic_DNA"/>
</dbReference>
<reference evidence="9 10" key="1">
    <citation type="journal article" date="2021" name="Elife">
        <title>Chloroplast acquisition without the gene transfer in kleptoplastic sea slugs, Plakobranchus ocellatus.</title>
        <authorList>
            <person name="Maeda T."/>
            <person name="Takahashi S."/>
            <person name="Yoshida T."/>
            <person name="Shimamura S."/>
            <person name="Takaki Y."/>
            <person name="Nagai Y."/>
            <person name="Toyoda A."/>
            <person name="Suzuki Y."/>
            <person name="Arimoto A."/>
            <person name="Ishii H."/>
            <person name="Satoh N."/>
            <person name="Nishiyama T."/>
            <person name="Hasebe M."/>
            <person name="Maruyama T."/>
            <person name="Minagawa J."/>
            <person name="Obokata J."/>
            <person name="Shigenobu S."/>
        </authorList>
    </citation>
    <scope>NUCLEOTIDE SEQUENCE [LARGE SCALE GENOMIC DNA]</scope>
</reference>
<feature type="chain" id="PRO_5043506560" evidence="7">
    <location>
        <begin position="18"/>
        <end position="854"/>
    </location>
</feature>
<comment type="cofactor">
    <cofactor evidence="1">
        <name>heme b</name>
        <dbReference type="ChEBI" id="CHEBI:60344"/>
    </cofactor>
</comment>
<dbReference type="SUPFAM" id="SSF54909">
    <property type="entry name" value="Dimeric alpha+beta barrel"/>
    <property type="match status" value="1"/>
</dbReference>
<sequence>MTAFILTIVLLVTYSNAAVLPASSSSGSSGALSGALSGVLSGNKKPTLDLASLAAVAAVVGGSGSDSSGSSADSISSAQDKISDAVSSAQDAISDVLDSAQDAASTVLDKVEDAADAAKDAAIITVDTDSPAVTDVMADVIDDMQDAITDVVDGPEDTATETSDDTQETVTDSVDDTQDTDSVDDTQETDSVDDTQETDSIDDTQENVTEDDNDNDDGDDAGNTTDVIDDMTDAVEDATDAMTDAVEDATDAITDAIEDMQDATTGSASSAQDKTEDFLDQVSDMMTTDSAGSTDDFTEMMKDLLTGSTTDALDSVTDSVDDQRSSGLTESTISDLLDEMADNMVDSGSLSSDDDDDSSSGSWLSKWSRVKQLMDILEARFAESQASKTAIFVFFWQFRFAQNLCEVRKEPDLSKSIDLAALQMACRLPRCVLQRLLARTVTKEKRTPSFITARTFHRDSHTYKSRTNLTGSALGVSLALAGGAWYFRRRAQDVTSDFMTVRASTAAAPCGDKNMPFRSQIGKDSTKSRPKVPGPCNQKKKKSRCAEPQANVITGMKKYSLFLWITLEPDADPCTVACAAAQIDEAIAATKGFDCDVDDEVLAGVGFGPNFLSQNCLSPNKSFCYRSRKGKRGEMPSSNGDIFVHAKADSMGQLFDFCKTYLKNFPDDSVSEFEDLYGFSFRGTRDISGFLMNQTNRCTEAGLRDVALECDTGGSYAIAQKWVHDLCALEEEQATLECYVGRKMDNREEVPDRTATSHLTRMTGSKEPCAEPKYEIVQQCMSYGTLSERAGVFIMGFSKDPCVFDWMLDRMVGADCEDNEHDDVMRLSKNVKGTYWYFPGIKEIEQMKGGGSSS</sequence>
<keyword evidence="4" id="KW-0560">Oxidoreductase</keyword>
<dbReference type="GO" id="GO:0005829">
    <property type="term" value="C:cytosol"/>
    <property type="evidence" value="ECO:0007669"/>
    <property type="project" value="TreeGrafter"/>
</dbReference>
<dbReference type="Proteomes" id="UP000762676">
    <property type="component" value="Unassembled WGS sequence"/>
</dbReference>
<dbReference type="GO" id="GO:0020037">
    <property type="term" value="F:heme binding"/>
    <property type="evidence" value="ECO:0007669"/>
    <property type="project" value="InterPro"/>
</dbReference>
<dbReference type="InterPro" id="IPR006314">
    <property type="entry name" value="Dyp_peroxidase"/>
</dbReference>
<dbReference type="AlphaFoldDB" id="A0AAV4HR16"/>
<evidence type="ECO:0000256" key="3">
    <source>
        <dbReference type="ARBA" id="ARBA00022723"/>
    </source>
</evidence>
<evidence type="ECO:0000256" key="6">
    <source>
        <dbReference type="SAM" id="MobiDB-lite"/>
    </source>
</evidence>
<evidence type="ECO:0000256" key="4">
    <source>
        <dbReference type="ARBA" id="ARBA00023002"/>
    </source>
</evidence>
<comment type="caution">
    <text evidence="9">The sequence shown here is derived from an EMBL/GenBank/DDBJ whole genome shotgun (WGS) entry which is preliminary data.</text>
</comment>
<dbReference type="GO" id="GO:0004601">
    <property type="term" value="F:peroxidase activity"/>
    <property type="evidence" value="ECO:0007669"/>
    <property type="project" value="UniProtKB-KW"/>
</dbReference>
<evidence type="ECO:0000256" key="1">
    <source>
        <dbReference type="ARBA" id="ARBA00001970"/>
    </source>
</evidence>
<keyword evidence="3" id="KW-0479">Metal-binding</keyword>
<keyword evidence="5" id="KW-0408">Iron</keyword>
<evidence type="ECO:0000313" key="9">
    <source>
        <dbReference type="EMBL" id="GFR99216.1"/>
    </source>
</evidence>
<feature type="region of interest" description="Disordered" evidence="6">
    <location>
        <begin position="518"/>
        <end position="541"/>
    </location>
</feature>
<dbReference type="PANTHER" id="PTHR30521">
    <property type="entry name" value="DEFERROCHELATASE/PEROXIDASE"/>
    <property type="match status" value="1"/>
</dbReference>
<evidence type="ECO:0000259" key="8">
    <source>
        <dbReference type="Pfam" id="PF20628"/>
    </source>
</evidence>
<name>A0AAV4HR16_9GAST</name>
<dbReference type="GO" id="GO:0046872">
    <property type="term" value="F:metal ion binding"/>
    <property type="evidence" value="ECO:0007669"/>
    <property type="project" value="UniProtKB-KW"/>
</dbReference>
<evidence type="ECO:0000313" key="10">
    <source>
        <dbReference type="Proteomes" id="UP000762676"/>
    </source>
</evidence>
<keyword evidence="7" id="KW-0732">Signal</keyword>
<feature type="signal peptide" evidence="7">
    <location>
        <begin position="1"/>
        <end position="17"/>
    </location>
</feature>
<feature type="compositionally biased region" description="Acidic residues" evidence="6">
    <location>
        <begin position="153"/>
        <end position="220"/>
    </location>
</feature>
<protein>
    <submittedName>
        <fullName evidence="9">Dyp-type peroxidase YfeX-like protein</fullName>
    </submittedName>
</protein>
<evidence type="ECO:0000256" key="7">
    <source>
        <dbReference type="SAM" id="SignalP"/>
    </source>
</evidence>
<keyword evidence="10" id="KW-1185">Reference proteome</keyword>
<feature type="region of interest" description="Disordered" evidence="6">
    <location>
        <begin position="150"/>
        <end position="227"/>
    </location>
</feature>
<gene>
    <name evidence="9" type="ORF">ElyMa_001038700</name>
</gene>
<dbReference type="PANTHER" id="PTHR30521:SF0">
    <property type="entry name" value="DYP-TYPE PEROXIDASE FAMILY PROTEIN"/>
    <property type="match status" value="1"/>
</dbReference>
<dbReference type="Pfam" id="PF20628">
    <property type="entry name" value="Dyp_perox_C"/>
    <property type="match status" value="1"/>
</dbReference>
<organism evidence="9 10">
    <name type="scientific">Elysia marginata</name>
    <dbReference type="NCBI Taxonomy" id="1093978"/>
    <lineage>
        <taxon>Eukaryota</taxon>
        <taxon>Metazoa</taxon>
        <taxon>Spiralia</taxon>
        <taxon>Lophotrochozoa</taxon>
        <taxon>Mollusca</taxon>
        <taxon>Gastropoda</taxon>
        <taxon>Heterobranchia</taxon>
        <taxon>Euthyneura</taxon>
        <taxon>Panpulmonata</taxon>
        <taxon>Sacoglossa</taxon>
        <taxon>Placobranchoidea</taxon>
        <taxon>Plakobranchidae</taxon>
        <taxon>Elysia</taxon>
    </lineage>
</organism>
<evidence type="ECO:0000256" key="2">
    <source>
        <dbReference type="ARBA" id="ARBA00022559"/>
    </source>
</evidence>
<proteinExistence type="predicted"/>
<dbReference type="PROSITE" id="PS51404">
    <property type="entry name" value="DYP_PEROXIDASE"/>
    <property type="match status" value="1"/>
</dbReference>